<evidence type="ECO:0000313" key="2">
    <source>
        <dbReference type="EMBL" id="CAG6767137.1"/>
    </source>
</evidence>
<feature type="compositionally biased region" description="Basic and acidic residues" evidence="1">
    <location>
        <begin position="90"/>
        <end position="126"/>
    </location>
</feature>
<protein>
    <submittedName>
        <fullName evidence="2">Uncharacterized protein</fullName>
    </submittedName>
</protein>
<feature type="region of interest" description="Disordered" evidence="1">
    <location>
        <begin position="1"/>
        <end position="175"/>
    </location>
</feature>
<dbReference type="AlphaFoldDB" id="A0A8D9AMK9"/>
<proteinExistence type="predicted"/>
<dbReference type="EMBL" id="HBUF01572541">
    <property type="protein sequence ID" value="CAG6767137.1"/>
    <property type="molecule type" value="Transcribed_RNA"/>
</dbReference>
<sequence>MSSKKPVTPGSTPTLFNYFKKVAPPQCPSPNEPPESPKSSKRSTDSPKSSKTTESNKKQPLTSKKSPNNQSKSPQRKSPRKQSSATVSPEAKENKVKQSPKSKSETSPKVKEVTPAKEKESKNAKETEEEPDSPLIKRARRSKQRTRVAIESDSEPDDMFADNGSEDEYVPRKLN</sequence>
<feature type="compositionally biased region" description="Pro residues" evidence="1">
    <location>
        <begin position="25"/>
        <end position="36"/>
    </location>
</feature>
<feature type="compositionally biased region" description="Acidic residues" evidence="1">
    <location>
        <begin position="152"/>
        <end position="168"/>
    </location>
</feature>
<feature type="compositionally biased region" description="Basic residues" evidence="1">
    <location>
        <begin position="137"/>
        <end position="146"/>
    </location>
</feature>
<accession>A0A8D9AMK9</accession>
<feature type="compositionally biased region" description="Polar residues" evidence="1">
    <location>
        <begin position="1"/>
        <end position="15"/>
    </location>
</feature>
<name>A0A8D9AMK9_9HEMI</name>
<organism evidence="2">
    <name type="scientific">Cacopsylla melanoneura</name>
    <dbReference type="NCBI Taxonomy" id="428564"/>
    <lineage>
        <taxon>Eukaryota</taxon>
        <taxon>Metazoa</taxon>
        <taxon>Ecdysozoa</taxon>
        <taxon>Arthropoda</taxon>
        <taxon>Hexapoda</taxon>
        <taxon>Insecta</taxon>
        <taxon>Pterygota</taxon>
        <taxon>Neoptera</taxon>
        <taxon>Paraneoptera</taxon>
        <taxon>Hemiptera</taxon>
        <taxon>Sternorrhyncha</taxon>
        <taxon>Psylloidea</taxon>
        <taxon>Psyllidae</taxon>
        <taxon>Psyllinae</taxon>
        <taxon>Cacopsylla</taxon>
    </lineage>
</organism>
<feature type="compositionally biased region" description="Low complexity" evidence="1">
    <location>
        <begin position="63"/>
        <end position="73"/>
    </location>
</feature>
<reference evidence="2" key="1">
    <citation type="submission" date="2021-05" db="EMBL/GenBank/DDBJ databases">
        <authorList>
            <person name="Alioto T."/>
            <person name="Alioto T."/>
            <person name="Gomez Garrido J."/>
        </authorList>
    </citation>
    <scope>NUCLEOTIDE SEQUENCE</scope>
</reference>
<evidence type="ECO:0000256" key="1">
    <source>
        <dbReference type="SAM" id="MobiDB-lite"/>
    </source>
</evidence>